<organism evidence="19 20">
    <name type="scientific">Astatotilapia calliptera</name>
    <name type="common">Eastern happy</name>
    <name type="synonym">Chromis callipterus</name>
    <dbReference type="NCBI Taxonomy" id="8154"/>
    <lineage>
        <taxon>Eukaryota</taxon>
        <taxon>Metazoa</taxon>
        <taxon>Chordata</taxon>
        <taxon>Craniata</taxon>
        <taxon>Vertebrata</taxon>
        <taxon>Euteleostomi</taxon>
        <taxon>Actinopterygii</taxon>
        <taxon>Neopterygii</taxon>
        <taxon>Teleostei</taxon>
        <taxon>Neoteleostei</taxon>
        <taxon>Acanthomorphata</taxon>
        <taxon>Ovalentaria</taxon>
        <taxon>Cichlomorphae</taxon>
        <taxon>Cichliformes</taxon>
        <taxon>Cichlidae</taxon>
        <taxon>African cichlids</taxon>
        <taxon>Pseudocrenilabrinae</taxon>
        <taxon>Haplochromini</taxon>
        <taxon>Astatotilapia</taxon>
    </lineage>
</organism>
<comment type="subcellular location">
    <subcellularLocation>
        <location evidence="1">Secreted</location>
    </subcellularLocation>
</comment>
<reference evidence="19 20" key="1">
    <citation type="submission" date="2018-05" db="EMBL/GenBank/DDBJ databases">
        <authorList>
            <person name="Datahose"/>
        </authorList>
    </citation>
    <scope>NUCLEOTIDE SEQUENCE</scope>
</reference>
<evidence type="ECO:0000256" key="15">
    <source>
        <dbReference type="PIRSR" id="PIRSR000865-2"/>
    </source>
</evidence>
<reference evidence="19" key="4">
    <citation type="submission" date="2025-09" db="UniProtKB">
        <authorList>
            <consortium name="Ensembl"/>
        </authorList>
    </citation>
    <scope>IDENTIFICATION</scope>
</reference>
<evidence type="ECO:0000256" key="8">
    <source>
        <dbReference type="ARBA" id="ARBA00023157"/>
    </source>
</evidence>
<dbReference type="InterPro" id="IPR013818">
    <property type="entry name" value="Lipase"/>
</dbReference>
<keyword evidence="20" id="KW-1185">Reference proteome</keyword>
<evidence type="ECO:0000256" key="3">
    <source>
        <dbReference type="ARBA" id="ARBA00022525"/>
    </source>
</evidence>
<sequence length="501" mass="56657">MLWECKTFLFCVLSVYITSLVVASDERQQDNHCADLNNITWREYQQQRVRLNVQYLLLTRKNMDCPQAFNETSLTMENSYFNPSRPTKVIIHGYRARGSKPSWVKRLGQALLRSQDVNVVVVDWVRSASFAYNLVVEIYREVAIQISVLINQLQNHGCRLQSFHFIGVSLGAHVAGFVGTLFEGKIGRITGLDPAGPMFKGADTYSRLDPSDAQFVDAIHTDSDFFSLDIDISTCWRVLFTWLAVVEGFLFTMEMILRSSTTVVFCGRPDFGISIPVGHVDFFLNGGKDQIGCARSRFDSMYSYVICDHMRALDVYMSALNGSCPLMGIPCSNYEDFLKGRCMDCDIFRGKCPVIGLSENSGISISPIPKEQTLFLLTTSSQPYCAHHILVELEVSKLDKSAEIEVTLTADILETKQILRLQTDTTVYRTVMAHSTPQCEINSIRLTNTGARFYRQAEIHVKSVCVTEFPSLRRKDPVCVNNINIKRGARWSHDLVQLCDF</sequence>
<comment type="similarity">
    <text evidence="2 16">Belongs to the AB hydrolase superfamily. Lipase family.</text>
</comment>
<dbReference type="PANTHER" id="PTHR11610">
    <property type="entry name" value="LIPASE"/>
    <property type="match status" value="1"/>
</dbReference>
<evidence type="ECO:0000256" key="14">
    <source>
        <dbReference type="PIRSR" id="PIRSR000865-1"/>
    </source>
</evidence>
<dbReference type="OMA" id="NCTFWAH"/>
<evidence type="ECO:0000256" key="5">
    <source>
        <dbReference type="ARBA" id="ARBA00022801"/>
    </source>
</evidence>
<evidence type="ECO:0000256" key="9">
    <source>
        <dbReference type="ARBA" id="ARBA00023180"/>
    </source>
</evidence>
<dbReference type="PIRSF" id="PIRSF000865">
    <property type="entry name" value="Lipoprotein_lipase_LIPH"/>
    <property type="match status" value="1"/>
</dbReference>
<dbReference type="GO" id="GO:0016042">
    <property type="term" value="P:lipid catabolic process"/>
    <property type="evidence" value="ECO:0007669"/>
    <property type="project" value="UniProtKB-KW"/>
</dbReference>
<name>A0A3P8Q817_ASTCA</name>
<dbReference type="AlphaFoldDB" id="A0A3P8Q817"/>
<feature type="active site" description="Nucleophile" evidence="14">
    <location>
        <position position="169"/>
    </location>
</feature>
<feature type="domain" description="Lipase" evidence="18">
    <location>
        <begin position="39"/>
        <end position="225"/>
    </location>
</feature>
<protein>
    <recommendedName>
        <fullName evidence="10">Phospholipase A1 member A</fullName>
    </recommendedName>
</protein>
<keyword evidence="7" id="KW-0443">Lipid metabolism</keyword>
<comment type="catalytic activity">
    <reaction evidence="11">
        <text>1-(9Z-octadecenoyl)-sn-glycero-3-phospho-L-serine + H2O = sn-glycero-3-phospho-L-serine + (9Z)-octadecenoate + H(+)</text>
        <dbReference type="Rhea" id="RHEA:40499"/>
        <dbReference type="ChEBI" id="CHEBI:15377"/>
        <dbReference type="ChEBI" id="CHEBI:15378"/>
        <dbReference type="ChEBI" id="CHEBI:30823"/>
        <dbReference type="ChEBI" id="CHEBI:64765"/>
        <dbReference type="ChEBI" id="CHEBI:74617"/>
    </reaction>
    <physiologicalReaction direction="left-to-right" evidence="11">
        <dbReference type="Rhea" id="RHEA:40500"/>
    </physiologicalReaction>
</comment>
<evidence type="ECO:0000313" key="20">
    <source>
        <dbReference type="Proteomes" id="UP000265100"/>
    </source>
</evidence>
<dbReference type="Pfam" id="PF00151">
    <property type="entry name" value="Lipase"/>
    <property type="match status" value="2"/>
</dbReference>
<reference evidence="20" key="2">
    <citation type="submission" date="2023-03" db="EMBL/GenBank/DDBJ databases">
        <authorList>
            <consortium name="Wellcome Sanger Institute Data Sharing"/>
        </authorList>
    </citation>
    <scope>NUCLEOTIDE SEQUENCE [LARGE SCALE GENOMIC DNA]</scope>
</reference>
<feature type="binding site" evidence="15">
    <location>
        <position position="212"/>
    </location>
    <ligand>
        <name>Ca(2+)</name>
        <dbReference type="ChEBI" id="CHEBI:29108"/>
    </ligand>
</feature>
<dbReference type="InterPro" id="IPR016272">
    <property type="entry name" value="Lipase_LIPH"/>
</dbReference>
<feature type="active site" description="Charge relay system" evidence="14">
    <location>
        <position position="309"/>
    </location>
</feature>
<keyword evidence="6" id="KW-0442">Lipid degradation</keyword>
<keyword evidence="5" id="KW-0378">Hydrolase</keyword>
<dbReference type="PRINTS" id="PR00821">
    <property type="entry name" value="TAGLIPASE"/>
</dbReference>
<evidence type="ECO:0000256" key="10">
    <source>
        <dbReference type="ARBA" id="ARBA00040696"/>
    </source>
</evidence>
<evidence type="ECO:0000259" key="18">
    <source>
        <dbReference type="Pfam" id="PF00151"/>
    </source>
</evidence>
<feature type="chain" id="PRO_5044325476" description="Phospholipase A1 member A" evidence="17">
    <location>
        <begin position="24"/>
        <end position="501"/>
    </location>
</feature>
<dbReference type="InterPro" id="IPR000734">
    <property type="entry name" value="TAG_lipase"/>
</dbReference>
<dbReference type="Proteomes" id="UP000265100">
    <property type="component" value="Chromosome 16"/>
</dbReference>
<keyword evidence="3" id="KW-0964">Secreted</keyword>
<accession>A0A3P8Q817</accession>
<evidence type="ECO:0000256" key="12">
    <source>
        <dbReference type="ARBA" id="ARBA00048646"/>
    </source>
</evidence>
<dbReference type="SUPFAM" id="SSF53474">
    <property type="entry name" value="alpha/beta-Hydrolases"/>
    <property type="match status" value="1"/>
</dbReference>
<keyword evidence="15" id="KW-0479">Metal-binding</keyword>
<dbReference type="GeneTree" id="ENSGT00940000159279"/>
<dbReference type="GO" id="GO:0046872">
    <property type="term" value="F:metal ion binding"/>
    <property type="evidence" value="ECO:0007669"/>
    <property type="project" value="UniProtKB-KW"/>
</dbReference>
<evidence type="ECO:0000256" key="1">
    <source>
        <dbReference type="ARBA" id="ARBA00004613"/>
    </source>
</evidence>
<dbReference type="InterPro" id="IPR029058">
    <property type="entry name" value="AB_hydrolase_fold"/>
</dbReference>
<dbReference type="PANTHER" id="PTHR11610:SF111">
    <property type="entry name" value="PHOSPHOLIPASE A1 MEMBER A"/>
    <property type="match status" value="1"/>
</dbReference>
<dbReference type="Bgee" id="ENSACLG00000017293">
    <property type="expression patterns" value="Expressed in liver and 4 other cell types or tissues"/>
</dbReference>
<keyword evidence="8" id="KW-1015">Disulfide bond</keyword>
<feature type="binding site" evidence="15">
    <location>
        <position position="207"/>
    </location>
    <ligand>
        <name>Ca(2+)</name>
        <dbReference type="ChEBI" id="CHEBI:29108"/>
    </ligand>
</feature>
<evidence type="ECO:0000256" key="17">
    <source>
        <dbReference type="SAM" id="SignalP"/>
    </source>
</evidence>
<evidence type="ECO:0000256" key="6">
    <source>
        <dbReference type="ARBA" id="ARBA00022963"/>
    </source>
</evidence>
<evidence type="ECO:0000256" key="7">
    <source>
        <dbReference type="ARBA" id="ARBA00023098"/>
    </source>
</evidence>
<feature type="domain" description="Lipase" evidence="18">
    <location>
        <begin position="270"/>
        <end position="384"/>
    </location>
</feature>
<keyword evidence="4 17" id="KW-0732">Signal</keyword>
<comment type="catalytic activity">
    <reaction evidence="12">
        <text>1,2-di-(9Z)-octadecenoyl-sn-glycero-3-phospho-L-serine + H2O = 2-(9Z-octadecenoyl)-sn-glycero-3-phospho-L-serine + (9Z)-octadecenoate + H(+)</text>
        <dbReference type="Rhea" id="RHEA:40491"/>
        <dbReference type="ChEBI" id="CHEBI:15377"/>
        <dbReference type="ChEBI" id="CHEBI:15378"/>
        <dbReference type="ChEBI" id="CHEBI:30823"/>
        <dbReference type="ChEBI" id="CHEBI:74905"/>
        <dbReference type="ChEBI" id="CHEBI:77342"/>
    </reaction>
    <physiologicalReaction direction="left-to-right" evidence="12">
        <dbReference type="Rhea" id="RHEA:40492"/>
    </physiologicalReaction>
</comment>
<proteinExistence type="inferred from homology"/>
<dbReference type="InterPro" id="IPR033906">
    <property type="entry name" value="Lipase_N"/>
</dbReference>
<dbReference type="CDD" id="cd00707">
    <property type="entry name" value="Pancreat_lipase_like"/>
    <property type="match status" value="1"/>
</dbReference>
<evidence type="ECO:0000313" key="19">
    <source>
        <dbReference type="Ensembl" id="ENSACLP00000025458.2"/>
    </source>
</evidence>
<dbReference type="Ensembl" id="ENSACLT00000026064.2">
    <property type="protein sequence ID" value="ENSACLP00000025458.2"/>
    <property type="gene ID" value="ENSACLG00000017293.2"/>
</dbReference>
<dbReference type="STRING" id="8154.ENSACLP00000025458"/>
<comment type="catalytic activity">
    <reaction evidence="13">
        <text>1-hexadecanoyl-2-(5Z,8Z,11Z,14Z-eicosatetraenoyl)-sn-glycero-3-phospho-L-serine + H2O = 2-(5Z,8Z,11Z,14Z)-eicosatetraenoyl-sn-glycero-3-phospho-L-serine + hexadecanoate + H(+)</text>
        <dbReference type="Rhea" id="RHEA:41187"/>
        <dbReference type="ChEBI" id="CHEBI:7896"/>
        <dbReference type="ChEBI" id="CHEBI:15377"/>
        <dbReference type="ChEBI" id="CHEBI:15378"/>
        <dbReference type="ChEBI" id="CHEBI:75032"/>
        <dbReference type="ChEBI" id="CHEBI:77830"/>
    </reaction>
    <physiologicalReaction direction="left-to-right" evidence="13">
        <dbReference type="Rhea" id="RHEA:41188"/>
    </physiologicalReaction>
</comment>
<keyword evidence="9" id="KW-0325">Glycoprotein</keyword>
<dbReference type="GO" id="GO:0005615">
    <property type="term" value="C:extracellular space"/>
    <property type="evidence" value="ECO:0007669"/>
    <property type="project" value="TreeGrafter"/>
</dbReference>
<feature type="binding site" evidence="15">
    <location>
        <position position="209"/>
    </location>
    <ligand>
        <name>Ca(2+)</name>
        <dbReference type="ChEBI" id="CHEBI:29108"/>
    </ligand>
</feature>
<feature type="active site" description="Charge relay system" evidence="14">
    <location>
        <position position="193"/>
    </location>
</feature>
<evidence type="ECO:0000256" key="16">
    <source>
        <dbReference type="RuleBase" id="RU004262"/>
    </source>
</evidence>
<dbReference type="GO" id="GO:0008970">
    <property type="term" value="F:phospholipase A1 activity"/>
    <property type="evidence" value="ECO:0007669"/>
    <property type="project" value="TreeGrafter"/>
</dbReference>
<keyword evidence="15" id="KW-0106">Calcium</keyword>
<evidence type="ECO:0000256" key="11">
    <source>
        <dbReference type="ARBA" id="ARBA00048284"/>
    </source>
</evidence>
<reference evidence="19" key="3">
    <citation type="submission" date="2025-08" db="UniProtKB">
        <authorList>
            <consortium name="Ensembl"/>
        </authorList>
    </citation>
    <scope>IDENTIFICATION</scope>
</reference>
<feature type="signal peptide" evidence="17">
    <location>
        <begin position="1"/>
        <end position="23"/>
    </location>
</feature>
<dbReference type="Gene3D" id="3.40.50.1820">
    <property type="entry name" value="alpha/beta hydrolase"/>
    <property type="match status" value="1"/>
</dbReference>
<evidence type="ECO:0000256" key="13">
    <source>
        <dbReference type="ARBA" id="ARBA00048700"/>
    </source>
</evidence>
<evidence type="ECO:0000256" key="2">
    <source>
        <dbReference type="ARBA" id="ARBA00010701"/>
    </source>
</evidence>
<evidence type="ECO:0000256" key="4">
    <source>
        <dbReference type="ARBA" id="ARBA00022729"/>
    </source>
</evidence>